<dbReference type="Proteomes" id="UP000535078">
    <property type="component" value="Unassembled WGS sequence"/>
</dbReference>
<dbReference type="InterPro" id="IPR002884">
    <property type="entry name" value="P_dom"/>
</dbReference>
<sequence length="637" mass="64105">MLVWLALTLATNPVAAQTTTTYSNTTAGTINAATTCTAPLVRNFTVGTSYIVGDVDLGLLATHSWRGDLRVTLQSPAGTRIQLVNGDTGSIDGNNLNVRLDDDAAQTVNTDGNGTSHSNSAPPYQNSFRPNSPLSAFNGENSAGTWRLEICDQYPSADNGNFVRADLYLTSLPANYADLSLTKSVSNAAPAFGASINYVLSVTNASGSALTATGVTVADNLPAGFNFTGASGFGSYNSITGVWTVGSIPAGTTRTLTISGAVSATAGASVTNGAEISASSAFDYDSTPGNGAGEDDYDSASFTVSGTRVAGTPPTLVCPVGTTLYDWDGISWPAGTTSGSAALTAIGTASFNIAVSGGSFLSNATYGGQSPTRQNVVTGGLAPAQYSIFQLVDFTSQAGTVTSTIALPTAVPGAQFRLFDVDYASGQFADRVTVTGTYNGAVVTPVLTNGSANYVVGNSAYGDILSTDGSADGTVTVTFNAPVDSITIEYGSHSLAPANPGQQGMALHDIIFCRPTTNLAIAKTSGIVSDPVNGTTNPKAIPGARMRYCILVTNNGSGTATGIAIADPLPAGTSFVAGSLRSGTSCAGAASVEDDNASGADESDPFGASALGTTLAAATATLLPAAAMAIAFDVAID</sequence>
<dbReference type="PANTHER" id="PTHR34819:SF3">
    <property type="entry name" value="CELL SURFACE PROTEIN"/>
    <property type="match status" value="1"/>
</dbReference>
<comment type="caution">
    <text evidence="6">The sequence shown here is derived from an EMBL/GenBank/DDBJ whole genome shotgun (WGS) entry which is preliminary data.</text>
</comment>
<protein>
    <submittedName>
        <fullName evidence="6">Putative repeat protein (TIGR01451 family)</fullName>
    </submittedName>
</protein>
<dbReference type="GO" id="GO:0004252">
    <property type="term" value="F:serine-type endopeptidase activity"/>
    <property type="evidence" value="ECO:0007669"/>
    <property type="project" value="InterPro"/>
</dbReference>
<feature type="chain" id="PRO_5031357438" evidence="4">
    <location>
        <begin position="17"/>
        <end position="637"/>
    </location>
</feature>
<dbReference type="GO" id="GO:0006508">
    <property type="term" value="P:proteolysis"/>
    <property type="evidence" value="ECO:0007669"/>
    <property type="project" value="UniProtKB-KW"/>
</dbReference>
<keyword evidence="7" id="KW-1185">Reference proteome</keyword>
<proteinExistence type="predicted"/>
<evidence type="ECO:0000259" key="5">
    <source>
        <dbReference type="PROSITE" id="PS51829"/>
    </source>
</evidence>
<evidence type="ECO:0000313" key="6">
    <source>
        <dbReference type="EMBL" id="NJB88434.1"/>
    </source>
</evidence>
<dbReference type="InterPro" id="IPR008979">
    <property type="entry name" value="Galactose-bd-like_sf"/>
</dbReference>
<dbReference type="SUPFAM" id="SSF49785">
    <property type="entry name" value="Galactose-binding domain-like"/>
    <property type="match status" value="1"/>
</dbReference>
<dbReference type="NCBIfam" id="TIGR01451">
    <property type="entry name" value="B_ant_repeat"/>
    <property type="match status" value="2"/>
</dbReference>
<organism evidence="6 7">
    <name type="scientific">Sphingopyxis italica</name>
    <dbReference type="NCBI Taxonomy" id="1129133"/>
    <lineage>
        <taxon>Bacteria</taxon>
        <taxon>Pseudomonadati</taxon>
        <taxon>Pseudomonadota</taxon>
        <taxon>Alphaproteobacteria</taxon>
        <taxon>Sphingomonadales</taxon>
        <taxon>Sphingomonadaceae</taxon>
        <taxon>Sphingopyxis</taxon>
    </lineage>
</organism>
<dbReference type="Pfam" id="PF01345">
    <property type="entry name" value="DUF11"/>
    <property type="match status" value="2"/>
</dbReference>
<keyword evidence="1" id="KW-0645">Protease</keyword>
<dbReference type="Gene3D" id="2.60.120.260">
    <property type="entry name" value="Galactose-binding domain-like"/>
    <property type="match status" value="1"/>
</dbReference>
<evidence type="ECO:0000256" key="3">
    <source>
        <dbReference type="SAM" id="MobiDB-lite"/>
    </source>
</evidence>
<dbReference type="InterPro" id="IPR051172">
    <property type="entry name" value="Chlamydia_OmcB"/>
</dbReference>
<dbReference type="PANTHER" id="PTHR34819">
    <property type="entry name" value="LARGE CYSTEINE-RICH PERIPLASMIC PROTEIN OMCB"/>
    <property type="match status" value="1"/>
</dbReference>
<accession>A0A7X5XNP0</accession>
<evidence type="ECO:0000256" key="4">
    <source>
        <dbReference type="SAM" id="SignalP"/>
    </source>
</evidence>
<name>A0A7X5XNP0_9SPHN</name>
<feature type="signal peptide" evidence="4">
    <location>
        <begin position="1"/>
        <end position="16"/>
    </location>
</feature>
<keyword evidence="4" id="KW-0732">Signal</keyword>
<evidence type="ECO:0000256" key="1">
    <source>
        <dbReference type="ARBA" id="ARBA00022670"/>
    </source>
</evidence>
<dbReference type="AlphaFoldDB" id="A0A7X5XNP0"/>
<dbReference type="EMBL" id="JAATIT010000001">
    <property type="protein sequence ID" value="NJB88434.1"/>
    <property type="molecule type" value="Genomic_DNA"/>
</dbReference>
<dbReference type="RefSeq" id="WP_167919335.1">
    <property type="nucleotide sequence ID" value="NZ_JAATIT010000001.1"/>
</dbReference>
<dbReference type="Gene3D" id="2.60.40.1170">
    <property type="entry name" value="Mu homology domain, subdomain B"/>
    <property type="match status" value="1"/>
</dbReference>
<evidence type="ECO:0000256" key="2">
    <source>
        <dbReference type="ARBA" id="ARBA00022801"/>
    </source>
</evidence>
<dbReference type="InterPro" id="IPR047589">
    <property type="entry name" value="DUF11_rpt"/>
</dbReference>
<feature type="domain" description="P/Homo B" evidence="5">
    <location>
        <begin position="14"/>
        <end position="175"/>
    </location>
</feature>
<dbReference type="PROSITE" id="PS51829">
    <property type="entry name" value="P_HOMO_B"/>
    <property type="match status" value="1"/>
</dbReference>
<dbReference type="Pfam" id="PF01483">
    <property type="entry name" value="P_proprotein"/>
    <property type="match status" value="1"/>
</dbReference>
<evidence type="ECO:0000313" key="7">
    <source>
        <dbReference type="Proteomes" id="UP000535078"/>
    </source>
</evidence>
<reference evidence="6 7" key="1">
    <citation type="submission" date="2020-03" db="EMBL/GenBank/DDBJ databases">
        <title>Genomic Encyclopedia of Type Strains, Phase IV (KMG-IV): sequencing the most valuable type-strain genomes for metagenomic binning, comparative biology and taxonomic classification.</title>
        <authorList>
            <person name="Goeker M."/>
        </authorList>
    </citation>
    <scope>NUCLEOTIDE SEQUENCE [LARGE SCALE GENOMIC DNA]</scope>
    <source>
        <strain evidence="6 7">DSM 25229</strain>
    </source>
</reference>
<feature type="region of interest" description="Disordered" evidence="3">
    <location>
        <begin position="106"/>
        <end position="135"/>
    </location>
</feature>
<dbReference type="InterPro" id="IPR001434">
    <property type="entry name" value="OmcB-like_DUF11"/>
</dbReference>
<gene>
    <name evidence="6" type="ORF">GGR90_000586</name>
</gene>
<keyword evidence="2" id="KW-0378">Hydrolase</keyword>